<name>A0A1V2A853_9BACI</name>
<evidence type="ECO:0000313" key="3">
    <source>
        <dbReference type="Proteomes" id="UP000188613"/>
    </source>
</evidence>
<feature type="compositionally biased region" description="Polar residues" evidence="1">
    <location>
        <begin position="128"/>
        <end position="137"/>
    </location>
</feature>
<gene>
    <name evidence="2" type="ORF">BTO28_08700</name>
</gene>
<keyword evidence="3" id="KW-1185">Reference proteome</keyword>
<comment type="caution">
    <text evidence="2">The sequence shown here is derived from an EMBL/GenBank/DDBJ whole genome shotgun (WGS) entry which is preliminary data.</text>
</comment>
<dbReference type="InterPro" id="IPR036390">
    <property type="entry name" value="WH_DNA-bd_sf"/>
</dbReference>
<dbReference type="InterPro" id="IPR036388">
    <property type="entry name" value="WH-like_DNA-bd_sf"/>
</dbReference>
<dbReference type="Proteomes" id="UP000188613">
    <property type="component" value="Unassembled WGS sequence"/>
</dbReference>
<organism evidence="2 3">
    <name type="scientific">Domibacillus epiphyticus</name>
    <dbReference type="NCBI Taxonomy" id="1714355"/>
    <lineage>
        <taxon>Bacteria</taxon>
        <taxon>Bacillati</taxon>
        <taxon>Bacillota</taxon>
        <taxon>Bacilli</taxon>
        <taxon>Bacillales</taxon>
        <taxon>Bacillaceae</taxon>
        <taxon>Domibacillus</taxon>
    </lineage>
</organism>
<dbReference type="STRING" id="1714355.BTO28_08700"/>
<reference evidence="2 3" key="1">
    <citation type="submission" date="2016-12" db="EMBL/GenBank/DDBJ databases">
        <title>Domibacillus sp. SAB 38T whole genome sequencing.</title>
        <authorList>
            <person name="Verma A."/>
            <person name="Ojha A.K."/>
            <person name="Krishnamurthi S."/>
        </authorList>
    </citation>
    <scope>NUCLEOTIDE SEQUENCE [LARGE SCALE GENOMIC DNA]</scope>
    <source>
        <strain evidence="2 3">SAB 38</strain>
    </source>
</reference>
<evidence type="ECO:0000313" key="2">
    <source>
        <dbReference type="EMBL" id="OMP67181.1"/>
    </source>
</evidence>
<dbReference type="AlphaFoldDB" id="A0A1V2A853"/>
<evidence type="ECO:0000256" key="1">
    <source>
        <dbReference type="SAM" id="MobiDB-lite"/>
    </source>
</evidence>
<proteinExistence type="predicted"/>
<feature type="region of interest" description="Disordered" evidence="1">
    <location>
        <begin position="108"/>
        <end position="141"/>
    </location>
</feature>
<sequence length="294" mass="32893">MYSGLLEPTHYKKIGSALWLFLWCVSSTTKEVERDGVNWGIVLGNKPLKKKDIAPIFGVSEKTVERWINDLEKYGYIKTTRAPHGLIFSVRNSKKYVNKPDKNVASVKSDTTDMSLHLGSDETKMSDQSDSDTTYLSKRSDKNVASNKDITKINKNNTNTNTKTDPVDLIAERFADLKTAQQGKESFPTLEDYQEIAQIVVQGVSVSQTIEFLEQCFADYAKRKPNGKITSFKYCRDYILDHHAALEAKEAAKILAKRRIPDDGKKTSGHHGGTAPKRDSLTGGKTGWLGRKKG</sequence>
<dbReference type="SUPFAM" id="SSF46785">
    <property type="entry name" value="Winged helix' DNA-binding domain"/>
    <property type="match status" value="1"/>
</dbReference>
<protein>
    <submittedName>
        <fullName evidence="2">Uncharacterized protein</fullName>
    </submittedName>
</protein>
<dbReference type="Gene3D" id="1.10.10.10">
    <property type="entry name" value="Winged helix-like DNA-binding domain superfamily/Winged helix DNA-binding domain"/>
    <property type="match status" value="1"/>
</dbReference>
<dbReference type="EMBL" id="MSFI01000012">
    <property type="protein sequence ID" value="OMP67181.1"/>
    <property type="molecule type" value="Genomic_DNA"/>
</dbReference>
<accession>A0A1V2A853</accession>
<feature type="region of interest" description="Disordered" evidence="1">
    <location>
        <begin position="258"/>
        <end position="294"/>
    </location>
</feature>